<dbReference type="Proteomes" id="UP000318453">
    <property type="component" value="Chromosome"/>
</dbReference>
<sequence>MTEPLESKQQQLAVIEANADYIGAVAYKYYCEFQEKGTLVILRQLENEGTDLEEWQLMYKPINLLPLMISDWKEAGLQDMIVKYNPDISVVCTFLYPNGTHTSYLFEPSQPPPTLQEQFQS</sequence>
<proteinExistence type="predicted"/>
<dbReference type="KEGG" id="enn:FRE64_04315"/>
<organism evidence="1 2">
    <name type="scientific">Euhalothece natronophila Z-M001</name>
    <dbReference type="NCBI Taxonomy" id="522448"/>
    <lineage>
        <taxon>Bacteria</taxon>
        <taxon>Bacillati</taxon>
        <taxon>Cyanobacteriota</taxon>
        <taxon>Cyanophyceae</taxon>
        <taxon>Oscillatoriophycideae</taxon>
        <taxon>Chroococcales</taxon>
        <taxon>Halothecacae</taxon>
        <taxon>Halothece cluster</taxon>
        <taxon>Euhalothece</taxon>
    </lineage>
</organism>
<dbReference type="AlphaFoldDB" id="A0A5B8NJ08"/>
<dbReference type="EMBL" id="CP042326">
    <property type="protein sequence ID" value="QDZ39222.1"/>
    <property type="molecule type" value="Genomic_DNA"/>
</dbReference>
<name>A0A5B8NJ08_9CHRO</name>
<evidence type="ECO:0000313" key="2">
    <source>
        <dbReference type="Proteomes" id="UP000318453"/>
    </source>
</evidence>
<evidence type="ECO:0000313" key="1">
    <source>
        <dbReference type="EMBL" id="QDZ39222.1"/>
    </source>
</evidence>
<protein>
    <submittedName>
        <fullName evidence="1">Uncharacterized protein</fullName>
    </submittedName>
</protein>
<gene>
    <name evidence="1" type="ORF">FRE64_04315</name>
</gene>
<reference evidence="1" key="1">
    <citation type="submission" date="2019-08" db="EMBL/GenBank/DDBJ databases">
        <title>Carotenoids and Carotenoid Binding Proteins in the Halophilic Cyanobacterium Euhalothece sp. ZM00.</title>
        <authorList>
            <person name="Cho S.M."/>
            <person name="Song J.Y."/>
            <person name="Park Y.-I."/>
        </authorList>
    </citation>
    <scope>NUCLEOTIDE SEQUENCE [LARGE SCALE GENOMIC DNA]</scope>
    <source>
        <strain evidence="1">Z-M001</strain>
    </source>
</reference>
<dbReference type="OrthoDB" id="461870at2"/>
<keyword evidence="2" id="KW-1185">Reference proteome</keyword>
<dbReference type="RefSeq" id="WP_146294828.1">
    <property type="nucleotide sequence ID" value="NZ_CP042326.1"/>
</dbReference>
<accession>A0A5B8NJ08</accession>